<proteinExistence type="predicted"/>
<dbReference type="RefSeq" id="WP_152171479.1">
    <property type="nucleotide sequence ID" value="NZ_CP045096.1"/>
</dbReference>
<evidence type="ECO:0000313" key="1">
    <source>
        <dbReference type="EMBL" id="QFR00101.1"/>
    </source>
</evidence>
<reference evidence="1 2" key="1">
    <citation type="submission" date="2019-10" db="EMBL/GenBank/DDBJ databases">
        <title>Streptomyces sp. strain GY16 isolated from leaves of Broussonetia papyrifera.</title>
        <authorList>
            <person name="Mo P."/>
        </authorList>
    </citation>
    <scope>NUCLEOTIDE SEQUENCE [LARGE SCALE GENOMIC DNA]</scope>
    <source>
        <strain evidence="1 2">GY16</strain>
    </source>
</reference>
<name>A0A5P8KAQ8_9ACTN</name>
<evidence type="ECO:0000313" key="2">
    <source>
        <dbReference type="Proteomes" id="UP000327294"/>
    </source>
</evidence>
<sequence>MGRGTDTNPAVLHAATIRPFGDVGLRTAVLAAGHADGVLVEPSARASSASHIARTLLHVRHRLLTPSGAEDLTEEEIARSVRDFAR</sequence>
<organism evidence="1 2">
    <name type="scientific">Streptomyces phaeolivaceus</name>
    <dbReference type="NCBI Taxonomy" id="2653200"/>
    <lineage>
        <taxon>Bacteria</taxon>
        <taxon>Bacillati</taxon>
        <taxon>Actinomycetota</taxon>
        <taxon>Actinomycetes</taxon>
        <taxon>Kitasatosporales</taxon>
        <taxon>Streptomycetaceae</taxon>
        <taxon>Streptomyces</taxon>
    </lineage>
</organism>
<dbReference type="Proteomes" id="UP000327294">
    <property type="component" value="Chromosome"/>
</dbReference>
<gene>
    <name evidence="1" type="ORF">F9278_32525</name>
</gene>
<protein>
    <submittedName>
        <fullName evidence="1">Uncharacterized protein</fullName>
    </submittedName>
</protein>
<keyword evidence="2" id="KW-1185">Reference proteome</keyword>
<accession>A0A5P8KAQ8</accession>
<dbReference type="AlphaFoldDB" id="A0A5P8KAQ8"/>
<dbReference type="EMBL" id="CP045096">
    <property type="protein sequence ID" value="QFR00101.1"/>
    <property type="molecule type" value="Genomic_DNA"/>
</dbReference>
<dbReference type="KEGG" id="sphv:F9278_32525"/>